<feature type="signal peptide" evidence="3">
    <location>
        <begin position="1"/>
        <end position="20"/>
    </location>
</feature>
<gene>
    <name evidence="4" type="ORF">PXEA_LOCUS23282</name>
</gene>
<reference evidence="4" key="1">
    <citation type="submission" date="2018-11" db="EMBL/GenBank/DDBJ databases">
        <authorList>
            <consortium name="Pathogen Informatics"/>
        </authorList>
    </citation>
    <scope>NUCLEOTIDE SEQUENCE</scope>
</reference>
<dbReference type="EMBL" id="CAAALY010106720">
    <property type="protein sequence ID" value="VEL29842.1"/>
    <property type="molecule type" value="Genomic_DNA"/>
</dbReference>
<dbReference type="PANTHER" id="PTHR23083:SF464">
    <property type="entry name" value="TETRATRICOPEPTIDE REPEAT DOMAIN 7, ISOFORM A"/>
    <property type="match status" value="1"/>
</dbReference>
<dbReference type="InterPro" id="IPR051722">
    <property type="entry name" value="Endocytosis_PI4K-reg_protein"/>
</dbReference>
<organism evidence="4 5">
    <name type="scientific">Protopolystoma xenopodis</name>
    <dbReference type="NCBI Taxonomy" id="117903"/>
    <lineage>
        <taxon>Eukaryota</taxon>
        <taxon>Metazoa</taxon>
        <taxon>Spiralia</taxon>
        <taxon>Lophotrochozoa</taxon>
        <taxon>Platyhelminthes</taxon>
        <taxon>Monogenea</taxon>
        <taxon>Polyopisthocotylea</taxon>
        <taxon>Polystomatidea</taxon>
        <taxon>Polystomatidae</taxon>
        <taxon>Protopolystoma</taxon>
    </lineage>
</organism>
<comment type="caution">
    <text evidence="4">The sequence shown here is derived from an EMBL/GenBank/DDBJ whole genome shotgun (WGS) entry which is preliminary data.</text>
</comment>
<evidence type="ECO:0000256" key="1">
    <source>
        <dbReference type="ARBA" id="ARBA00002550"/>
    </source>
</evidence>
<dbReference type="AlphaFoldDB" id="A0A448X781"/>
<evidence type="ECO:0000313" key="5">
    <source>
        <dbReference type="Proteomes" id="UP000784294"/>
    </source>
</evidence>
<name>A0A448X781_9PLAT</name>
<comment type="similarity">
    <text evidence="2">Belongs to the YPP1 family.</text>
</comment>
<dbReference type="InterPro" id="IPR011990">
    <property type="entry name" value="TPR-like_helical_dom_sf"/>
</dbReference>
<comment type="function">
    <text evidence="1">Involved in endocytosis.</text>
</comment>
<dbReference type="PANTHER" id="PTHR23083">
    <property type="entry name" value="TETRATRICOPEPTIDE REPEAT PROTEIN, TPR"/>
    <property type="match status" value="1"/>
</dbReference>
<accession>A0A448X781</accession>
<keyword evidence="3" id="KW-0732">Signal</keyword>
<protein>
    <submittedName>
        <fullName evidence="4">Uncharacterized protein</fullName>
    </submittedName>
</protein>
<dbReference type="Proteomes" id="UP000784294">
    <property type="component" value="Unassembled WGS sequence"/>
</dbReference>
<dbReference type="SUPFAM" id="SSF48452">
    <property type="entry name" value="TPR-like"/>
    <property type="match status" value="1"/>
</dbReference>
<feature type="chain" id="PRO_5019279081" evidence="3">
    <location>
        <begin position="21"/>
        <end position="93"/>
    </location>
</feature>
<sequence>MVLIAPLCIDLVFYIFRAGGCLLYQNGEGALAERMLRDSLAVDPTNSEGWRLLGTVLGCSEAATKALLVAIDLEQTEPLEPFYTLPLGVHCGG</sequence>
<evidence type="ECO:0000256" key="2">
    <source>
        <dbReference type="ARBA" id="ARBA00038251"/>
    </source>
</evidence>
<evidence type="ECO:0000256" key="3">
    <source>
        <dbReference type="SAM" id="SignalP"/>
    </source>
</evidence>
<dbReference type="OrthoDB" id="29013at2759"/>
<evidence type="ECO:0000313" key="4">
    <source>
        <dbReference type="EMBL" id="VEL29842.1"/>
    </source>
</evidence>
<keyword evidence="5" id="KW-1185">Reference proteome</keyword>
<proteinExistence type="inferred from homology"/>